<protein>
    <submittedName>
        <fullName evidence="2">Uncharacterized protein</fullName>
    </submittedName>
</protein>
<dbReference type="RefSeq" id="WP_331266655.1">
    <property type="nucleotide sequence ID" value="NZ_BAAAZA010000002.1"/>
</dbReference>
<accession>A0ABP7JNM6</accession>
<evidence type="ECO:0000256" key="1">
    <source>
        <dbReference type="SAM" id="MobiDB-lite"/>
    </source>
</evidence>
<proteinExistence type="predicted"/>
<dbReference type="EMBL" id="BAAAZA010000002">
    <property type="protein sequence ID" value="GAA3849696.1"/>
    <property type="molecule type" value="Genomic_DNA"/>
</dbReference>
<gene>
    <name evidence="2" type="ORF">GCM10022207_09790</name>
</gene>
<evidence type="ECO:0000313" key="2">
    <source>
        <dbReference type="EMBL" id="GAA3849696.1"/>
    </source>
</evidence>
<keyword evidence="3" id="KW-1185">Reference proteome</keyword>
<dbReference type="Proteomes" id="UP001501563">
    <property type="component" value="Unassembled WGS sequence"/>
</dbReference>
<comment type="caution">
    <text evidence="2">The sequence shown here is derived from an EMBL/GenBank/DDBJ whole genome shotgun (WGS) entry which is preliminary data.</text>
</comment>
<organism evidence="2 3">
    <name type="scientific">Streptomyces lannensis</name>
    <dbReference type="NCBI Taxonomy" id="766498"/>
    <lineage>
        <taxon>Bacteria</taxon>
        <taxon>Bacillati</taxon>
        <taxon>Actinomycetota</taxon>
        <taxon>Actinomycetes</taxon>
        <taxon>Kitasatosporales</taxon>
        <taxon>Streptomycetaceae</taxon>
        <taxon>Streptomyces</taxon>
    </lineage>
</organism>
<feature type="compositionally biased region" description="Low complexity" evidence="1">
    <location>
        <begin position="35"/>
        <end position="48"/>
    </location>
</feature>
<reference evidence="3" key="1">
    <citation type="journal article" date="2019" name="Int. J. Syst. Evol. Microbiol.">
        <title>The Global Catalogue of Microorganisms (GCM) 10K type strain sequencing project: providing services to taxonomists for standard genome sequencing and annotation.</title>
        <authorList>
            <consortium name="The Broad Institute Genomics Platform"/>
            <consortium name="The Broad Institute Genome Sequencing Center for Infectious Disease"/>
            <person name="Wu L."/>
            <person name="Ma J."/>
        </authorList>
    </citation>
    <scope>NUCLEOTIDE SEQUENCE [LARGE SCALE GENOMIC DNA]</scope>
    <source>
        <strain evidence="3">JCM 16578</strain>
    </source>
</reference>
<feature type="region of interest" description="Disordered" evidence="1">
    <location>
        <begin position="23"/>
        <end position="80"/>
    </location>
</feature>
<sequence>MGIGTGIVLSVVTCDVVIGKASANADARAGGDGRGPSAPAGRRSGPSPDRTVRTCARRSRQCGENAPHSPGSVKANAVVT</sequence>
<name>A0ABP7JNM6_9ACTN</name>
<evidence type="ECO:0000313" key="3">
    <source>
        <dbReference type="Proteomes" id="UP001501563"/>
    </source>
</evidence>